<dbReference type="SUPFAM" id="SSF55469">
    <property type="entry name" value="FMN-dependent nitroreductase-like"/>
    <property type="match status" value="1"/>
</dbReference>
<proteinExistence type="predicted"/>
<dbReference type="AlphaFoldDB" id="A0A7S4AI48"/>
<name>A0A7S4AI48_9STRA</name>
<dbReference type="Gene3D" id="3.40.109.10">
    <property type="entry name" value="NADH Oxidase"/>
    <property type="match status" value="1"/>
</dbReference>
<feature type="compositionally biased region" description="Low complexity" evidence="1">
    <location>
        <begin position="42"/>
        <end position="60"/>
    </location>
</feature>
<evidence type="ECO:0000259" key="3">
    <source>
        <dbReference type="Pfam" id="PF00881"/>
    </source>
</evidence>
<evidence type="ECO:0000256" key="1">
    <source>
        <dbReference type="SAM" id="MobiDB-lite"/>
    </source>
</evidence>
<dbReference type="InterPro" id="IPR029479">
    <property type="entry name" value="Nitroreductase"/>
</dbReference>
<feature type="chain" id="PRO_5031029522" description="Nitroreductase domain-containing protein" evidence="2">
    <location>
        <begin position="23"/>
        <end position="390"/>
    </location>
</feature>
<dbReference type="PANTHER" id="PTHR43821">
    <property type="entry name" value="NAD(P)H NITROREDUCTASE YDJA-RELATED"/>
    <property type="match status" value="1"/>
</dbReference>
<dbReference type="Pfam" id="PF00881">
    <property type="entry name" value="Nitroreductase"/>
    <property type="match status" value="1"/>
</dbReference>
<protein>
    <recommendedName>
        <fullName evidence="3">Nitroreductase domain-containing protein</fullName>
    </recommendedName>
</protein>
<dbReference type="InterPro" id="IPR052530">
    <property type="entry name" value="NAD(P)H_nitroreductase"/>
</dbReference>
<gene>
    <name evidence="4" type="ORF">PAUS00366_LOCUS8848</name>
</gene>
<accession>A0A7S4AI48</accession>
<evidence type="ECO:0000256" key="2">
    <source>
        <dbReference type="SAM" id="SignalP"/>
    </source>
</evidence>
<dbReference type="EMBL" id="HBIX01011779">
    <property type="protein sequence ID" value="CAE0716096.1"/>
    <property type="molecule type" value="Transcribed_RNA"/>
</dbReference>
<feature type="region of interest" description="Disordered" evidence="1">
    <location>
        <begin position="32"/>
        <end position="95"/>
    </location>
</feature>
<organism evidence="4">
    <name type="scientific">Pseudo-nitzschia australis</name>
    <dbReference type="NCBI Taxonomy" id="44445"/>
    <lineage>
        <taxon>Eukaryota</taxon>
        <taxon>Sar</taxon>
        <taxon>Stramenopiles</taxon>
        <taxon>Ochrophyta</taxon>
        <taxon>Bacillariophyta</taxon>
        <taxon>Bacillariophyceae</taxon>
        <taxon>Bacillariophycidae</taxon>
        <taxon>Bacillariales</taxon>
        <taxon>Bacillariaceae</taxon>
        <taxon>Pseudo-nitzschia</taxon>
    </lineage>
</organism>
<dbReference type="PANTHER" id="PTHR43821:SF1">
    <property type="entry name" value="NAD(P)H NITROREDUCTASE YDJA-RELATED"/>
    <property type="match status" value="1"/>
</dbReference>
<dbReference type="GO" id="GO:0016491">
    <property type="term" value="F:oxidoreductase activity"/>
    <property type="evidence" value="ECO:0007669"/>
    <property type="project" value="InterPro"/>
</dbReference>
<feature type="signal peptide" evidence="2">
    <location>
        <begin position="1"/>
        <end position="22"/>
    </location>
</feature>
<keyword evidence="2" id="KW-0732">Signal</keyword>
<dbReference type="InterPro" id="IPR000415">
    <property type="entry name" value="Nitroreductase-like"/>
</dbReference>
<reference evidence="4" key="1">
    <citation type="submission" date="2021-01" db="EMBL/GenBank/DDBJ databases">
        <authorList>
            <person name="Corre E."/>
            <person name="Pelletier E."/>
            <person name="Niang G."/>
            <person name="Scheremetjew M."/>
            <person name="Finn R."/>
            <person name="Kale V."/>
            <person name="Holt S."/>
            <person name="Cochrane G."/>
            <person name="Meng A."/>
            <person name="Brown T."/>
            <person name="Cohen L."/>
        </authorList>
    </citation>
    <scope>NUCLEOTIDE SEQUENCE</scope>
    <source>
        <strain evidence="4">10249 10 AB</strain>
    </source>
</reference>
<sequence length="390" mass="42283">MVRLSVASIVLAALGSARCCAAFAFQLPAPANRQHGGRVSATSESKSTRKWTSTSTSTRRLFAADTDTDGDIDAGSDSNSNSNADDDDDDDAVPALPSSTVAHALEIFERYSSTDDREREVFVSDSTALFHILCSLDIEATQEDASIVFRYLDTDGDGRLMFLDEFLPWYLEAVGAASGFSAGFRNLLVGRRTVEVFDTTPVDDAVLQRAVQCAIAAPNRSESEPWRFRKIGPHTIRKLARLNAEMNGGGDGDGGGDGYTDWETVAPGWCVVTRAVPPTLTTTTTTPKQNQSDDEQDFKSVCCAIQNFMLSMWSEGIGTKWTTGPVQTTDEFAELCGINGNSANGNDDDDDNEQERVVGIIWYGYATGGTKYADPKRRKLAVEDVLGYLP</sequence>
<feature type="domain" description="Nitroreductase" evidence="3">
    <location>
        <begin position="189"/>
        <end position="339"/>
    </location>
</feature>
<evidence type="ECO:0000313" key="4">
    <source>
        <dbReference type="EMBL" id="CAE0716096.1"/>
    </source>
</evidence>